<feature type="region of interest" description="Disordered" evidence="2">
    <location>
        <begin position="352"/>
        <end position="381"/>
    </location>
</feature>
<name>A0A1C3E3Z2_9PLAN</name>
<dbReference type="PANTHER" id="PTHR30469">
    <property type="entry name" value="MULTIDRUG RESISTANCE PROTEIN MDTA"/>
    <property type="match status" value="1"/>
</dbReference>
<feature type="compositionally biased region" description="Low complexity" evidence="2">
    <location>
        <begin position="31"/>
        <end position="46"/>
    </location>
</feature>
<dbReference type="PANTHER" id="PTHR30469:SF15">
    <property type="entry name" value="HLYD FAMILY OF SECRETION PROTEINS"/>
    <property type="match status" value="1"/>
</dbReference>
<dbReference type="GO" id="GO:0015562">
    <property type="term" value="F:efflux transmembrane transporter activity"/>
    <property type="evidence" value="ECO:0007669"/>
    <property type="project" value="TreeGrafter"/>
</dbReference>
<dbReference type="Gene3D" id="2.40.50.100">
    <property type="match status" value="1"/>
</dbReference>
<gene>
    <name evidence="3" type="ORF">A6X21_13945</name>
</gene>
<evidence type="ECO:0000313" key="4">
    <source>
        <dbReference type="Proteomes" id="UP000094828"/>
    </source>
</evidence>
<dbReference type="GO" id="GO:1990281">
    <property type="term" value="C:efflux pump complex"/>
    <property type="evidence" value="ECO:0007669"/>
    <property type="project" value="TreeGrafter"/>
</dbReference>
<dbReference type="Gene3D" id="1.10.287.470">
    <property type="entry name" value="Helix hairpin bin"/>
    <property type="match status" value="1"/>
</dbReference>
<reference evidence="3 4" key="1">
    <citation type="submission" date="2016-05" db="EMBL/GenBank/DDBJ databases">
        <title>Genomic and physiological characterization of Planctopirus sp. isolated from fresh water lake.</title>
        <authorList>
            <person name="Subhash Y."/>
            <person name="Ramana C."/>
        </authorList>
    </citation>
    <scope>NUCLEOTIDE SEQUENCE [LARGE SCALE GENOMIC DNA]</scope>
    <source>
        <strain evidence="3 4">JC280</strain>
    </source>
</reference>
<dbReference type="EMBL" id="LYDR01000158">
    <property type="protein sequence ID" value="ODA27972.1"/>
    <property type="molecule type" value="Genomic_DNA"/>
</dbReference>
<evidence type="ECO:0000256" key="2">
    <source>
        <dbReference type="SAM" id="MobiDB-lite"/>
    </source>
</evidence>
<evidence type="ECO:0000256" key="1">
    <source>
        <dbReference type="ARBA" id="ARBA00009477"/>
    </source>
</evidence>
<dbReference type="InterPro" id="IPR006143">
    <property type="entry name" value="RND_pump_MFP"/>
</dbReference>
<dbReference type="Proteomes" id="UP000094828">
    <property type="component" value="Unassembled WGS sequence"/>
</dbReference>
<sequence>MAFDLRALRQSVSLSMMGATFLLTDPAPGLAQPPAAPAAETGEAKPIASPGDQIVIKREGVQLIDPQKYRINFSLVPKSRVELVAPADGVIRSITQKPGAKVAGQSEILRLENTRAKLQLDRAKALFKVATLEQKSGDGSESAKAISDARLEAARAELDLAQLVFDQTSIRAPFDGEIERYLVATGEFVRAGQPVVIVADSSQVVVEVPVERAAAEVGKTVKLRIEGNELEGKIESVLPLNPRFDNLRDLFETVTSAIVIFENTDGKLKSGMTVYPPMIPRQNVVEVPAAAILNSGDGGRKVQVVRLNVIRDIPVNLLASVGTGRLFVSGAFLAGDEVVYESSHALGDGFQIQPSQLTTKPGATPATPGRTPPPGNSDVGF</sequence>
<keyword evidence="4" id="KW-1185">Reference proteome</keyword>
<organism evidence="3 4">
    <name type="scientific">Planctopirus hydrillae</name>
    <dbReference type="NCBI Taxonomy" id="1841610"/>
    <lineage>
        <taxon>Bacteria</taxon>
        <taxon>Pseudomonadati</taxon>
        <taxon>Planctomycetota</taxon>
        <taxon>Planctomycetia</taxon>
        <taxon>Planctomycetales</taxon>
        <taxon>Planctomycetaceae</taxon>
        <taxon>Planctopirus</taxon>
    </lineage>
</organism>
<dbReference type="NCBIfam" id="TIGR01730">
    <property type="entry name" value="RND_mfp"/>
    <property type="match status" value="1"/>
</dbReference>
<dbReference type="STRING" id="1841610.A6X21_13945"/>
<feature type="region of interest" description="Disordered" evidence="2">
    <location>
        <begin position="31"/>
        <end position="51"/>
    </location>
</feature>
<comment type="caution">
    <text evidence="3">The sequence shown here is derived from an EMBL/GenBank/DDBJ whole genome shotgun (WGS) entry which is preliminary data.</text>
</comment>
<dbReference type="Gene3D" id="2.40.30.170">
    <property type="match status" value="1"/>
</dbReference>
<dbReference type="RefSeq" id="WP_068852993.1">
    <property type="nucleotide sequence ID" value="NZ_LYDR01000158.1"/>
</dbReference>
<dbReference type="Gene3D" id="2.40.420.20">
    <property type="match status" value="1"/>
</dbReference>
<protein>
    <submittedName>
        <fullName evidence="3">Efflux transporter periplasmic adaptor subunit</fullName>
    </submittedName>
</protein>
<proteinExistence type="inferred from homology"/>
<evidence type="ECO:0000313" key="3">
    <source>
        <dbReference type="EMBL" id="ODA27972.1"/>
    </source>
</evidence>
<accession>A0A1C3E3Z2</accession>
<dbReference type="SUPFAM" id="SSF111369">
    <property type="entry name" value="HlyD-like secretion proteins"/>
    <property type="match status" value="1"/>
</dbReference>
<dbReference type="AlphaFoldDB" id="A0A1C3E3Z2"/>
<feature type="compositionally biased region" description="Low complexity" evidence="2">
    <location>
        <begin position="358"/>
        <end position="369"/>
    </location>
</feature>
<comment type="similarity">
    <text evidence="1">Belongs to the membrane fusion protein (MFP) (TC 8.A.1) family.</text>
</comment>
<dbReference type="OrthoDB" id="9806939at2"/>